<sequence>MQEVTCHKVGEQRIAQALGDIEGRAFSRWHRLRYDTLSLAGLQEMCDELLDHVAARALEDPALTDPARMVLRTAAECAYGVLDLGVFPHGDFEVVLPLVDMTLSSEDFDFGDAVDRIPTTRTWVDAFAMCLVGGLFREPSRVIAEMLRKDHAPELRTAGAESAGLAEMDALCGYLGTDPRPLRKPDAEERDLAARRLDAAGALTPDQRLLRVLLGDDQPAFEQALADRLVQHRESVGADPQPRSLLPVGAIALASLAVSAHGWQLGIRSGYIPCGLLRGPHQ</sequence>
<name>A0ABN0XYG8_9ACTN</name>
<dbReference type="RefSeq" id="WP_344123508.1">
    <property type="nucleotide sequence ID" value="NZ_BAAABW010000038.1"/>
</dbReference>
<comment type="caution">
    <text evidence="1">The sequence shown here is derived from an EMBL/GenBank/DDBJ whole genome shotgun (WGS) entry which is preliminary data.</text>
</comment>
<keyword evidence="2" id="KW-1185">Reference proteome</keyword>
<protein>
    <recommendedName>
        <fullName evidence="3">Immunity protein 49 of polymorphic toxin system</fullName>
    </recommendedName>
</protein>
<organism evidence="1 2">
    <name type="scientific">Streptomyces blastmyceticus</name>
    <dbReference type="NCBI Taxonomy" id="68180"/>
    <lineage>
        <taxon>Bacteria</taxon>
        <taxon>Bacillati</taxon>
        <taxon>Actinomycetota</taxon>
        <taxon>Actinomycetes</taxon>
        <taxon>Kitasatosporales</taxon>
        <taxon>Streptomycetaceae</taxon>
        <taxon>Streptomyces</taxon>
    </lineage>
</organism>
<reference evidence="1 2" key="1">
    <citation type="journal article" date="2019" name="Int. J. Syst. Evol. Microbiol.">
        <title>The Global Catalogue of Microorganisms (GCM) 10K type strain sequencing project: providing services to taxonomists for standard genome sequencing and annotation.</title>
        <authorList>
            <consortium name="The Broad Institute Genomics Platform"/>
            <consortium name="The Broad Institute Genome Sequencing Center for Infectious Disease"/>
            <person name="Wu L."/>
            <person name="Ma J."/>
        </authorList>
    </citation>
    <scope>NUCLEOTIDE SEQUENCE [LARGE SCALE GENOMIC DNA]</scope>
    <source>
        <strain evidence="1 2">JCM 4565</strain>
    </source>
</reference>
<accession>A0ABN0XYG8</accession>
<gene>
    <name evidence="1" type="ORF">GCM10010319_64390</name>
</gene>
<evidence type="ECO:0008006" key="3">
    <source>
        <dbReference type="Google" id="ProtNLM"/>
    </source>
</evidence>
<dbReference type="Pfam" id="PF15575">
    <property type="entry name" value="Imm49"/>
    <property type="match status" value="1"/>
</dbReference>
<evidence type="ECO:0000313" key="1">
    <source>
        <dbReference type="EMBL" id="GAA0376946.1"/>
    </source>
</evidence>
<evidence type="ECO:0000313" key="2">
    <source>
        <dbReference type="Proteomes" id="UP001500063"/>
    </source>
</evidence>
<dbReference type="Proteomes" id="UP001500063">
    <property type="component" value="Unassembled WGS sequence"/>
</dbReference>
<dbReference type="EMBL" id="BAAABW010000038">
    <property type="protein sequence ID" value="GAA0376946.1"/>
    <property type="molecule type" value="Genomic_DNA"/>
</dbReference>
<proteinExistence type="predicted"/>
<dbReference type="InterPro" id="IPR029074">
    <property type="entry name" value="Imm49"/>
</dbReference>